<dbReference type="InterPro" id="IPR006843">
    <property type="entry name" value="PAP/fibrillin_dom"/>
</dbReference>
<gene>
    <name evidence="6" type="ORF">M0R45_038271</name>
</gene>
<protein>
    <recommendedName>
        <fullName evidence="5">Protein kinase domain-containing protein</fullName>
    </recommendedName>
</protein>
<keyword evidence="7" id="KW-1185">Reference proteome</keyword>
<dbReference type="AlphaFoldDB" id="A0AAW1W527"/>
<dbReference type="SUPFAM" id="SSF56112">
    <property type="entry name" value="Protein kinase-like (PK-like)"/>
    <property type="match status" value="1"/>
</dbReference>
<evidence type="ECO:0000259" key="5">
    <source>
        <dbReference type="PROSITE" id="PS50011"/>
    </source>
</evidence>
<dbReference type="Gene3D" id="1.10.510.10">
    <property type="entry name" value="Transferase(Phosphotransferase) domain 1"/>
    <property type="match status" value="1"/>
</dbReference>
<dbReference type="GO" id="GO:0005524">
    <property type="term" value="F:ATP binding"/>
    <property type="evidence" value="ECO:0007669"/>
    <property type="project" value="InterPro"/>
</dbReference>
<dbReference type="PANTHER" id="PTHR46699">
    <property type="entry name" value="SERINE/THREONINE-PROTEIN KINASE STN8, CHLOROPLASTIC-RELATED"/>
    <property type="match status" value="1"/>
</dbReference>
<reference evidence="6 7" key="1">
    <citation type="journal article" date="2023" name="G3 (Bethesda)">
        <title>A chromosome-length genome assembly and annotation of blackberry (Rubus argutus, cv. 'Hillquist').</title>
        <authorList>
            <person name="Bruna T."/>
            <person name="Aryal R."/>
            <person name="Dudchenko O."/>
            <person name="Sargent D.J."/>
            <person name="Mead D."/>
            <person name="Buti M."/>
            <person name="Cavallini A."/>
            <person name="Hytonen T."/>
            <person name="Andres J."/>
            <person name="Pham M."/>
            <person name="Weisz D."/>
            <person name="Mascagni F."/>
            <person name="Usai G."/>
            <person name="Natali L."/>
            <person name="Bassil N."/>
            <person name="Fernandez G.E."/>
            <person name="Lomsadze A."/>
            <person name="Armour M."/>
            <person name="Olukolu B."/>
            <person name="Poorten T."/>
            <person name="Britton C."/>
            <person name="Davik J."/>
            <person name="Ashrafi H."/>
            <person name="Aiden E.L."/>
            <person name="Borodovsky M."/>
            <person name="Worthington M."/>
        </authorList>
    </citation>
    <scope>NUCLEOTIDE SEQUENCE [LARGE SCALE GENOMIC DNA]</scope>
    <source>
        <strain evidence="6">PI 553951</strain>
    </source>
</reference>
<evidence type="ECO:0000313" key="6">
    <source>
        <dbReference type="EMBL" id="KAK9914496.1"/>
    </source>
</evidence>
<dbReference type="PROSITE" id="PS50011">
    <property type="entry name" value="PROTEIN_KINASE_DOM"/>
    <property type="match status" value="1"/>
</dbReference>
<dbReference type="PANTHER" id="PTHR46699:SF6">
    <property type="entry name" value="PLASTID-LIPID-ASSOCIATED PROTEIN 14, CHLOROPLASTIC-RELATED"/>
    <property type="match status" value="1"/>
</dbReference>
<comment type="similarity">
    <text evidence="2">Belongs to the PAP/fibrillin family.</text>
</comment>
<accession>A0AAW1W527</accession>
<evidence type="ECO:0000256" key="2">
    <source>
        <dbReference type="ARBA" id="ARBA00005845"/>
    </source>
</evidence>
<evidence type="ECO:0000256" key="1">
    <source>
        <dbReference type="ARBA" id="ARBA00004474"/>
    </source>
</evidence>
<proteinExistence type="inferred from homology"/>
<dbReference type="InterPro" id="IPR011009">
    <property type="entry name" value="Kinase-like_dom_sf"/>
</dbReference>
<dbReference type="EMBL" id="JBEDUW010000007">
    <property type="protein sequence ID" value="KAK9914496.1"/>
    <property type="molecule type" value="Genomic_DNA"/>
</dbReference>
<dbReference type="GO" id="GO:0004672">
    <property type="term" value="F:protein kinase activity"/>
    <property type="evidence" value="ECO:0007669"/>
    <property type="project" value="InterPro"/>
</dbReference>
<keyword evidence="3" id="KW-0934">Plastid</keyword>
<dbReference type="Pfam" id="PF04755">
    <property type="entry name" value="PAP_fibrillin"/>
    <property type="match status" value="1"/>
</dbReference>
<dbReference type="Proteomes" id="UP001457282">
    <property type="component" value="Unassembled WGS sequence"/>
</dbReference>
<name>A0AAW1W527_RUBAR</name>
<dbReference type="SMART" id="SM00220">
    <property type="entry name" value="S_TKc"/>
    <property type="match status" value="1"/>
</dbReference>
<evidence type="ECO:0000256" key="3">
    <source>
        <dbReference type="ARBA" id="ARBA00022640"/>
    </source>
</evidence>
<comment type="subcellular location">
    <subcellularLocation>
        <location evidence="1">Plastid</location>
    </subcellularLocation>
</comment>
<evidence type="ECO:0000313" key="7">
    <source>
        <dbReference type="Proteomes" id="UP001457282"/>
    </source>
</evidence>
<sequence length="669" mass="75203">MALCGVGLSPSFESFEAVCVGGNFSTRLIRPSLMHAVRKTSDWKRRPCLGARCSSSLKFEENAHSDSSVPVEEESGHVIKFKMSDFKVLDRVSVGLGGRAGEVVYEAVVGDTNSPLYNTQVVLRRLTSVRAQRRGRRAIEVLKKLVRRRLLYHSYSMQVHGYISSATSSGRSFTLIHGYHGSFSLRHWLQQSDWLPTLEATLALDKESVRRVGDDTVGGPAVSRQLRMIRLLMRDLLIGVNYLHSHGLAHTELRLENVHISPVDRHIKVGILGNTADFYEDSPNGGTLDTNVDRRQMMIAFDMRCLGFMMAKMVLQELMDPSIFSKFKSFLTKGNDPSCLREFLLQILHRNSSSGNAGLQILDRNWGAGWHLLSLLLATKPSKRVSCLDALTHPFLCGPRWRVVPSIDIIRWGLGSTALRISEEYIYGRPQRSRLSHFIELMEMLNPHSRPKNWLELLPGKWRLLYSTGKHIGLTFRQPLERVIIGNVHLTVSRVSKLNTTLSFTSDIGFRVMIGQNWPHDKTGVDGKLQVNSIFKLKAGRRLYLKEEENTTGKLSLGPPDTHDAFPQKLSGRKWKKAPFKEFPSSLSVAKLVSSEIDNVTMSLGDPLSTDVDSARNVVQEVRTQIPTEMFDLSKLVCGTYVDSRLLVIRGVNGSALLFTRSCFDEICK</sequence>
<dbReference type="GO" id="GO:0009536">
    <property type="term" value="C:plastid"/>
    <property type="evidence" value="ECO:0007669"/>
    <property type="project" value="UniProtKB-SubCell"/>
</dbReference>
<evidence type="ECO:0000256" key="4">
    <source>
        <dbReference type="ARBA" id="ARBA00022946"/>
    </source>
</evidence>
<keyword evidence="4" id="KW-0809">Transit peptide</keyword>
<comment type="caution">
    <text evidence="6">The sequence shown here is derived from an EMBL/GenBank/DDBJ whole genome shotgun (WGS) entry which is preliminary data.</text>
</comment>
<dbReference type="InterPro" id="IPR000719">
    <property type="entry name" value="Prot_kinase_dom"/>
</dbReference>
<feature type="domain" description="Protein kinase" evidence="5">
    <location>
        <begin position="86"/>
        <end position="396"/>
    </location>
</feature>
<organism evidence="6 7">
    <name type="scientific">Rubus argutus</name>
    <name type="common">Southern blackberry</name>
    <dbReference type="NCBI Taxonomy" id="59490"/>
    <lineage>
        <taxon>Eukaryota</taxon>
        <taxon>Viridiplantae</taxon>
        <taxon>Streptophyta</taxon>
        <taxon>Embryophyta</taxon>
        <taxon>Tracheophyta</taxon>
        <taxon>Spermatophyta</taxon>
        <taxon>Magnoliopsida</taxon>
        <taxon>eudicotyledons</taxon>
        <taxon>Gunneridae</taxon>
        <taxon>Pentapetalae</taxon>
        <taxon>rosids</taxon>
        <taxon>fabids</taxon>
        <taxon>Rosales</taxon>
        <taxon>Rosaceae</taxon>
        <taxon>Rosoideae</taxon>
        <taxon>Rosoideae incertae sedis</taxon>
        <taxon>Rubus</taxon>
    </lineage>
</organism>